<dbReference type="Pfam" id="PF05729">
    <property type="entry name" value="NACHT"/>
    <property type="match status" value="1"/>
</dbReference>
<evidence type="ECO:0000313" key="4">
    <source>
        <dbReference type="Proteomes" id="UP001440984"/>
    </source>
</evidence>
<accession>A0ABV0LDM6</accession>
<evidence type="ECO:0000256" key="1">
    <source>
        <dbReference type="SAM" id="Phobius"/>
    </source>
</evidence>
<name>A0ABV0LDM6_9PSEU</name>
<feature type="transmembrane region" description="Helical" evidence="1">
    <location>
        <begin position="32"/>
        <end position="53"/>
    </location>
</feature>
<keyword evidence="4" id="KW-1185">Reference proteome</keyword>
<feature type="domain" description="NACHT" evidence="2">
    <location>
        <begin position="144"/>
        <end position="268"/>
    </location>
</feature>
<dbReference type="RefSeq" id="WP_348951217.1">
    <property type="nucleotide sequence ID" value="NZ_JBDZYD010000005.1"/>
</dbReference>
<keyword evidence="1" id="KW-0812">Transmembrane</keyword>
<feature type="transmembrane region" description="Helical" evidence="1">
    <location>
        <begin position="597"/>
        <end position="616"/>
    </location>
</feature>
<organism evidence="3 4">
    <name type="scientific">Amycolatopsis melonis</name>
    <dbReference type="NCBI Taxonomy" id="3156488"/>
    <lineage>
        <taxon>Bacteria</taxon>
        <taxon>Bacillati</taxon>
        <taxon>Actinomycetota</taxon>
        <taxon>Actinomycetes</taxon>
        <taxon>Pseudonocardiales</taxon>
        <taxon>Pseudonocardiaceae</taxon>
        <taxon>Amycolatopsis</taxon>
    </lineage>
</organism>
<evidence type="ECO:0000313" key="3">
    <source>
        <dbReference type="EMBL" id="MEQ0560397.1"/>
    </source>
</evidence>
<gene>
    <name evidence="3" type="ORF">ABJI51_15010</name>
</gene>
<feature type="transmembrane region" description="Helical" evidence="1">
    <location>
        <begin position="414"/>
        <end position="441"/>
    </location>
</feature>
<feature type="transmembrane region" description="Helical" evidence="1">
    <location>
        <begin position="461"/>
        <end position="481"/>
    </location>
</feature>
<reference evidence="3 4" key="1">
    <citation type="submission" date="2024-05" db="EMBL/GenBank/DDBJ databases">
        <authorList>
            <person name="Zhao H."/>
            <person name="Xu Y."/>
            <person name="Lin S."/>
            <person name="Spain J.C."/>
            <person name="Zhou N.-Y."/>
        </authorList>
    </citation>
    <scope>NUCLEOTIDE SEQUENCE [LARGE SCALE GENOMIC DNA]</scope>
    <source>
        <strain evidence="3 4">NEAU-NG30</strain>
    </source>
</reference>
<comment type="caution">
    <text evidence="3">The sequence shown here is derived from an EMBL/GenBank/DDBJ whole genome shotgun (WGS) entry which is preliminary data.</text>
</comment>
<dbReference type="Gene3D" id="3.40.50.300">
    <property type="entry name" value="P-loop containing nucleotide triphosphate hydrolases"/>
    <property type="match status" value="1"/>
</dbReference>
<evidence type="ECO:0000259" key="2">
    <source>
        <dbReference type="PROSITE" id="PS50837"/>
    </source>
</evidence>
<keyword evidence="1" id="KW-1133">Transmembrane helix</keyword>
<feature type="transmembrane region" description="Helical" evidence="1">
    <location>
        <begin position="545"/>
        <end position="567"/>
    </location>
</feature>
<dbReference type="EMBL" id="JBDZYD010000005">
    <property type="protein sequence ID" value="MEQ0560397.1"/>
    <property type="molecule type" value="Genomic_DNA"/>
</dbReference>
<dbReference type="InterPro" id="IPR027417">
    <property type="entry name" value="P-loop_NTPase"/>
</dbReference>
<dbReference type="PROSITE" id="PS50837">
    <property type="entry name" value="NACHT"/>
    <property type="match status" value="1"/>
</dbReference>
<keyword evidence="1" id="KW-0472">Membrane</keyword>
<protein>
    <submittedName>
        <fullName evidence="3">NACHT domain-containing protein</fullName>
    </submittedName>
</protein>
<dbReference type="InterPro" id="IPR007111">
    <property type="entry name" value="NACHT_NTPase"/>
</dbReference>
<proteinExistence type="predicted"/>
<feature type="transmembrane region" description="Helical" evidence="1">
    <location>
        <begin position="636"/>
        <end position="660"/>
    </location>
</feature>
<sequence length="715" mass="77063">MGIVSGAVFCVALVAGLVLLLAEGGLDQGDKVASIVSMVIAAISLPITIYAVALSARQERQAPPGSLDDFADILADAVRTQWEAEEQIRRVHDPFPLPFRWSTVDGELTDHWENINGSPDDGTVLDLDGQGEHVAAVFARIPSRRLVVLGEAGAGKTILTSRFALTLLAGRERGSSQPVPVIFSLGSWDPARASLRDWLTEQLVTTYPVLGRPDATGGTVAARLLADRRILPVLDGLDEVTEGLRGDVVTRINAGLRPGDEYLLTSRPREFREAVEATDVLTAAAVVRLETLTLDDLDRYLPLTTRKGRGPGTKWHPVLEHTRRSGVDSALFEVLSTPLMVALARAVFSDTDADPAALLTVDSPDSRTTREVLEDLLLAGFVPAVYSGDAHAGRVERRLQFLAWQIRRRGTYDIAWWQFVLAVPRVVVGAVAGAVITAAAWLAAGYPGWAGSWPDPVPQRAWVLATLVAGLVTGIAGGTIVGQARGIRPAPARIRLQMLGRLGQIAGQLAVSLRGWRTIAWLLVWTGGGVLFGTAASVFGHGGNVVLVGFAAGLFAGLGTWFVVSFVRALGTPVDPTETTSPAELLRTDRRAALRQGMAVGLGGGTVFWTMLGFAFEPAFGVPFDVVFAGGRWIPGFLTMAAAGLVIWMLFVTVWGPWLVARLWLPLTGRLPWRVMPFLSDAHERGVLRAAGGVYQFRHARLRDYLADRWNARLR</sequence>
<dbReference type="Proteomes" id="UP001440984">
    <property type="component" value="Unassembled WGS sequence"/>
</dbReference>
<feature type="transmembrane region" description="Helical" evidence="1">
    <location>
        <begin position="519"/>
        <end position="539"/>
    </location>
</feature>
<dbReference type="SUPFAM" id="SSF52540">
    <property type="entry name" value="P-loop containing nucleoside triphosphate hydrolases"/>
    <property type="match status" value="1"/>
</dbReference>